<keyword evidence="3 7" id="KW-0732">Signal</keyword>
<organism evidence="10 11">
    <name type="scientific">Weizmannia acidilactici</name>
    <dbReference type="NCBI Taxonomy" id="2607726"/>
    <lineage>
        <taxon>Bacteria</taxon>
        <taxon>Bacillati</taxon>
        <taxon>Bacillota</taxon>
        <taxon>Bacilli</taxon>
        <taxon>Bacillales</taxon>
        <taxon>Bacillaceae</taxon>
        <taxon>Heyndrickxia</taxon>
    </lineage>
</organism>
<evidence type="ECO:0000259" key="9">
    <source>
        <dbReference type="SMART" id="SM00079"/>
    </source>
</evidence>
<evidence type="ECO:0000313" key="10">
    <source>
        <dbReference type="EMBL" id="GER69950.1"/>
    </source>
</evidence>
<dbReference type="GO" id="GO:0015276">
    <property type="term" value="F:ligand-gated monoatomic ion channel activity"/>
    <property type="evidence" value="ECO:0007669"/>
    <property type="project" value="InterPro"/>
</dbReference>
<evidence type="ECO:0000256" key="4">
    <source>
        <dbReference type="ARBA" id="ARBA00023139"/>
    </source>
</evidence>
<name>A0A5J4JHC7_9BACI</name>
<accession>A0A5J4JHC7</accession>
<evidence type="ECO:0000256" key="7">
    <source>
        <dbReference type="SAM" id="SignalP"/>
    </source>
</evidence>
<dbReference type="PROSITE" id="PS51257">
    <property type="entry name" value="PROKAR_LIPOPROTEIN"/>
    <property type="match status" value="1"/>
</dbReference>
<dbReference type="GO" id="GO:0016020">
    <property type="term" value="C:membrane"/>
    <property type="evidence" value="ECO:0007669"/>
    <property type="project" value="InterPro"/>
</dbReference>
<evidence type="ECO:0000259" key="8">
    <source>
        <dbReference type="SMART" id="SM00062"/>
    </source>
</evidence>
<dbReference type="InterPro" id="IPR001638">
    <property type="entry name" value="Solute-binding_3/MltF_N"/>
</dbReference>
<evidence type="ECO:0000256" key="2">
    <source>
        <dbReference type="ARBA" id="ARBA00010333"/>
    </source>
</evidence>
<dbReference type="GO" id="GO:0030313">
    <property type="term" value="C:cell envelope"/>
    <property type="evidence" value="ECO:0007669"/>
    <property type="project" value="UniProtKB-SubCell"/>
</dbReference>
<evidence type="ECO:0000256" key="1">
    <source>
        <dbReference type="ARBA" id="ARBA00004196"/>
    </source>
</evidence>
<proteinExistence type="inferred from homology"/>
<dbReference type="InterPro" id="IPR001320">
    <property type="entry name" value="Iontro_rcpt_C"/>
</dbReference>
<dbReference type="SMART" id="SM00079">
    <property type="entry name" value="PBPe"/>
    <property type="match status" value="1"/>
</dbReference>
<comment type="subcellular location">
    <subcellularLocation>
        <location evidence="1">Cell envelope</location>
    </subcellularLocation>
</comment>
<reference evidence="10 11" key="1">
    <citation type="submission" date="2019-09" db="EMBL/GenBank/DDBJ databases">
        <title>Draft genome sequence of Bacillus sp. JC-7.</title>
        <authorList>
            <person name="Tanaka N."/>
            <person name="Shiwa Y."/>
            <person name="Fujita N."/>
            <person name="Tanasupawat S."/>
        </authorList>
    </citation>
    <scope>NUCLEOTIDE SEQUENCE [LARGE SCALE GENOMIC DNA]</scope>
    <source>
        <strain evidence="10 11">JC-7</strain>
    </source>
</reference>
<evidence type="ECO:0000256" key="6">
    <source>
        <dbReference type="RuleBase" id="RU003744"/>
    </source>
</evidence>
<keyword evidence="4" id="KW-0564">Palmitate</keyword>
<evidence type="ECO:0000313" key="11">
    <source>
        <dbReference type="Proteomes" id="UP000391919"/>
    </source>
</evidence>
<dbReference type="SUPFAM" id="SSF53850">
    <property type="entry name" value="Periplasmic binding protein-like II"/>
    <property type="match status" value="1"/>
</dbReference>
<evidence type="ECO:0000256" key="3">
    <source>
        <dbReference type="ARBA" id="ARBA00022729"/>
    </source>
</evidence>
<comment type="caution">
    <text evidence="10">The sequence shown here is derived from an EMBL/GenBank/DDBJ whole genome shotgun (WGS) entry which is preliminary data.</text>
</comment>
<feature type="domain" description="Ionotropic glutamate receptor C-terminal" evidence="9">
    <location>
        <begin position="44"/>
        <end position="261"/>
    </location>
</feature>
<dbReference type="SMART" id="SM00062">
    <property type="entry name" value="PBPb"/>
    <property type="match status" value="1"/>
</dbReference>
<comment type="similarity">
    <text evidence="2 6">Belongs to the bacterial solute-binding protein 3 family.</text>
</comment>
<dbReference type="RefSeq" id="WP_151680181.1">
    <property type="nucleotide sequence ID" value="NZ_BKZP01000002.1"/>
</dbReference>
<dbReference type="EMBL" id="BKZQ01000013">
    <property type="protein sequence ID" value="GER69950.1"/>
    <property type="molecule type" value="Genomic_DNA"/>
</dbReference>
<dbReference type="InterPro" id="IPR018313">
    <property type="entry name" value="SBP_3_CS"/>
</dbReference>
<dbReference type="PANTHER" id="PTHR35936:SF34">
    <property type="entry name" value="ABC TRANSPORTER EXTRACELLULAR-BINDING PROTEIN YCKB-RELATED"/>
    <property type="match status" value="1"/>
</dbReference>
<dbReference type="Proteomes" id="UP000391919">
    <property type="component" value="Unassembled WGS sequence"/>
</dbReference>
<dbReference type="Gene3D" id="3.40.190.10">
    <property type="entry name" value="Periplasmic binding protein-like II"/>
    <property type="match status" value="2"/>
</dbReference>
<keyword evidence="11" id="KW-1185">Reference proteome</keyword>
<gene>
    <name evidence="10" type="ORF">BpJC7_12530</name>
</gene>
<dbReference type="PROSITE" id="PS01039">
    <property type="entry name" value="SBP_BACTERIAL_3"/>
    <property type="match status" value="1"/>
</dbReference>
<feature type="signal peptide" evidence="7">
    <location>
        <begin position="1"/>
        <end position="21"/>
    </location>
</feature>
<dbReference type="PANTHER" id="PTHR35936">
    <property type="entry name" value="MEMBRANE-BOUND LYTIC MUREIN TRANSGLYCOSYLASE F"/>
    <property type="match status" value="1"/>
</dbReference>
<feature type="domain" description="Solute-binding protein family 3/N-terminal" evidence="8">
    <location>
        <begin position="44"/>
        <end position="262"/>
    </location>
</feature>
<keyword evidence="5" id="KW-0449">Lipoprotein</keyword>
<evidence type="ECO:0000256" key="5">
    <source>
        <dbReference type="ARBA" id="ARBA00023288"/>
    </source>
</evidence>
<sequence length="265" mass="29450">MGKYIKWLAVACLLLALTACGNNTDNQNVSKSNDLYDQIKKKGVLLIGTEGTYPPFSYHENGKLTGYDIDVAKEVAKRLGLKAEFKETQWDAMFAGLNSKRFDMIANQVGIRPDREKKYDFSTPYTVSKAVVIVRKNNTDIKSFTDLKGKKTAQSLTSNYADIAKQNGAQIVSVEGFNQAIQLLTSNRVEATINDSLTYLDYKKQKPDAQIKVAATANDAGKTAFMFRKNSGKLVDKVNDALNDMKKDGTLTKISKKWFGEDVSQ</sequence>
<protein>
    <submittedName>
        <fullName evidence="10">Amino acid ABC transporter substrate-binding protein</fullName>
    </submittedName>
</protein>
<dbReference type="CDD" id="cd13711">
    <property type="entry name" value="PBP2_Ngo0372_TcyA"/>
    <property type="match status" value="1"/>
</dbReference>
<feature type="chain" id="PRO_5038510847" evidence="7">
    <location>
        <begin position="22"/>
        <end position="265"/>
    </location>
</feature>
<dbReference type="AlphaFoldDB" id="A0A5J4JHC7"/>
<dbReference type="Pfam" id="PF00497">
    <property type="entry name" value="SBP_bac_3"/>
    <property type="match status" value="1"/>
</dbReference>